<name>W5J3N6_ANODA</name>
<keyword evidence="6 9" id="KW-0143">Chaperone</keyword>
<keyword evidence="5 9" id="KW-0067">ATP-binding</keyword>
<dbReference type="NCBIfam" id="NF041083">
    <property type="entry name" value="thermosome_beta"/>
    <property type="match status" value="1"/>
</dbReference>
<evidence type="ECO:0000256" key="5">
    <source>
        <dbReference type="ARBA" id="ARBA00022840"/>
    </source>
</evidence>
<dbReference type="GO" id="GO:0016887">
    <property type="term" value="F:ATP hydrolysis activity"/>
    <property type="evidence" value="ECO:0007669"/>
    <property type="project" value="InterPro"/>
</dbReference>
<dbReference type="InterPro" id="IPR027410">
    <property type="entry name" value="TCP-1-like_intermed_sf"/>
</dbReference>
<comment type="similarity">
    <text evidence="2 9">Belongs to the TCP-1 chaperonin family.</text>
</comment>
<evidence type="ECO:0000313" key="12">
    <source>
        <dbReference type="Proteomes" id="UP000000673"/>
    </source>
</evidence>
<dbReference type="SUPFAM" id="SSF48592">
    <property type="entry name" value="GroEL equatorial domain-like"/>
    <property type="match status" value="1"/>
</dbReference>
<dbReference type="SUPFAM" id="SSF54849">
    <property type="entry name" value="GroEL-intermediate domain like"/>
    <property type="match status" value="1"/>
</dbReference>
<dbReference type="PROSITE" id="PS00750">
    <property type="entry name" value="TCP1_1"/>
    <property type="match status" value="1"/>
</dbReference>
<dbReference type="PANTHER" id="PTHR11353">
    <property type="entry name" value="CHAPERONIN"/>
    <property type="match status" value="1"/>
</dbReference>
<evidence type="ECO:0000256" key="7">
    <source>
        <dbReference type="ARBA" id="ARBA00024086"/>
    </source>
</evidence>
<dbReference type="STRING" id="43151.W5J3N6"/>
<reference evidence="10" key="2">
    <citation type="submission" date="2010-05" db="EMBL/GenBank/DDBJ databases">
        <authorList>
            <person name="Almeida L.G."/>
            <person name="Nicolas M.F."/>
            <person name="Souza R.C."/>
            <person name="Vasconcelos A.T.R."/>
        </authorList>
    </citation>
    <scope>NUCLEOTIDE SEQUENCE</scope>
</reference>
<evidence type="ECO:0000256" key="3">
    <source>
        <dbReference type="ARBA" id="ARBA00022490"/>
    </source>
</evidence>
<evidence type="ECO:0000313" key="11">
    <source>
        <dbReference type="EnsemblMetazoa" id="ADAC009433-PA"/>
    </source>
</evidence>
<dbReference type="Gene3D" id="3.30.260.10">
    <property type="entry name" value="TCP-1-like chaperonin intermediate domain"/>
    <property type="match status" value="1"/>
</dbReference>
<evidence type="ECO:0000256" key="4">
    <source>
        <dbReference type="ARBA" id="ARBA00022741"/>
    </source>
</evidence>
<comment type="subcellular location">
    <subcellularLocation>
        <location evidence="1">Cytoplasm</location>
    </subcellularLocation>
</comment>
<dbReference type="AlphaFoldDB" id="W5J3N6"/>
<dbReference type="Gene3D" id="3.50.7.10">
    <property type="entry name" value="GroEL"/>
    <property type="match status" value="1"/>
</dbReference>
<dbReference type="SUPFAM" id="SSF52029">
    <property type="entry name" value="GroEL apical domain-like"/>
    <property type="match status" value="1"/>
</dbReference>
<dbReference type="GO" id="GO:0051082">
    <property type="term" value="F:unfolded protein binding"/>
    <property type="evidence" value="ECO:0007669"/>
    <property type="project" value="InterPro"/>
</dbReference>
<dbReference type="InterPro" id="IPR012718">
    <property type="entry name" value="Chap_CCT_epsi"/>
</dbReference>
<dbReference type="GO" id="GO:0140662">
    <property type="term" value="F:ATP-dependent protein folding chaperone"/>
    <property type="evidence" value="ECO:0007669"/>
    <property type="project" value="InterPro"/>
</dbReference>
<reference evidence="10 12" key="1">
    <citation type="journal article" date="2010" name="BMC Genomics">
        <title>Combination of measures distinguishes pre-miRNAs from other stem-loops in the genome of the newly sequenced Anopheles darlingi.</title>
        <authorList>
            <person name="Mendes N.D."/>
            <person name="Freitas A.T."/>
            <person name="Vasconcelos A.T."/>
            <person name="Sagot M.F."/>
        </authorList>
    </citation>
    <scope>NUCLEOTIDE SEQUENCE</scope>
</reference>
<keyword evidence="12" id="KW-1185">Reference proteome</keyword>
<dbReference type="EnsemblMetazoa" id="ADAC009433-RA">
    <property type="protein sequence ID" value="ADAC009433-PA"/>
    <property type="gene ID" value="ADAC009433"/>
</dbReference>
<reference evidence="11" key="4">
    <citation type="submission" date="2015-06" db="UniProtKB">
        <authorList>
            <consortium name="EnsemblMetazoa"/>
        </authorList>
    </citation>
    <scope>IDENTIFICATION</scope>
</reference>
<dbReference type="EMBL" id="ADMH02002106">
    <property type="protein sequence ID" value="ETN58977.1"/>
    <property type="molecule type" value="Genomic_DNA"/>
</dbReference>
<dbReference type="OrthoDB" id="10248520at2759"/>
<dbReference type="Pfam" id="PF00118">
    <property type="entry name" value="Cpn60_TCP1"/>
    <property type="match status" value="1"/>
</dbReference>
<gene>
    <name evidence="10" type="ORF">AND_009433</name>
</gene>
<dbReference type="InterPro" id="IPR002194">
    <property type="entry name" value="Chaperonin_TCP-1_CS"/>
</dbReference>
<dbReference type="InterPro" id="IPR027409">
    <property type="entry name" value="GroEL-like_apical_dom_sf"/>
</dbReference>
<dbReference type="PRINTS" id="PR00304">
    <property type="entry name" value="TCOMPLEXTCP1"/>
</dbReference>
<accession>W5J3N6</accession>
<protein>
    <recommendedName>
        <fullName evidence="7">T-complex protein 1 subunit epsilon</fullName>
    </recommendedName>
    <alternativeName>
        <fullName evidence="8">CCT-epsilon</fullName>
    </alternativeName>
</protein>
<reference evidence="10" key="3">
    <citation type="journal article" date="2013" name="Nucleic Acids Res.">
        <title>The genome of Anopheles darlingi, the main neotropical malaria vector.</title>
        <authorList>
            <person name="Marinotti O."/>
            <person name="Cerqueira G.C."/>
            <person name="de Almeida L.G."/>
            <person name="Ferro M.I."/>
            <person name="Loreto E.L."/>
            <person name="Zaha A."/>
            <person name="Teixeira S.M."/>
            <person name="Wespiser A.R."/>
            <person name="Almeida E Silva A."/>
            <person name="Schlindwein A.D."/>
            <person name="Pacheco A.C."/>
            <person name="Silva A.L."/>
            <person name="Graveley B.R."/>
            <person name="Walenz B.P."/>
            <person name="Lima Bde A."/>
            <person name="Ribeiro C.A."/>
            <person name="Nunes-Silva C.G."/>
            <person name="de Carvalho C.R."/>
            <person name="Soares C.M."/>
            <person name="de Menezes C.B."/>
            <person name="Matiolli C."/>
            <person name="Caffrey D."/>
            <person name="Araujo D.A."/>
            <person name="de Oliveira D.M."/>
            <person name="Golenbock D."/>
            <person name="Grisard E.C."/>
            <person name="Fantinatti-Garboggini F."/>
            <person name="de Carvalho F.M."/>
            <person name="Barcellos F.G."/>
            <person name="Prosdocimi F."/>
            <person name="May G."/>
            <person name="Azevedo Junior G.M."/>
            <person name="Guimaraes G.M."/>
            <person name="Goldman G.H."/>
            <person name="Padilha I.Q."/>
            <person name="Batista Jda S."/>
            <person name="Ferro J.A."/>
            <person name="Ribeiro J.M."/>
            <person name="Fietto J.L."/>
            <person name="Dabbas K.M."/>
            <person name="Cerdeira L."/>
            <person name="Agnez-Lima L.F."/>
            <person name="Brocchi M."/>
            <person name="de Carvalho M.O."/>
            <person name="Teixeira Mde M."/>
            <person name="Diniz Maia Mde M."/>
            <person name="Goldman M.H."/>
            <person name="Cruz Schneider M.P."/>
            <person name="Felipe M.S."/>
            <person name="Hungria M."/>
            <person name="Nicolas M.F."/>
            <person name="Pereira M."/>
            <person name="Montes M.A."/>
            <person name="Cantao M.E."/>
            <person name="Vincentz M."/>
            <person name="Rafael M.S."/>
            <person name="Silverman N."/>
            <person name="Stoco P.H."/>
            <person name="Souza R.C."/>
            <person name="Vicentini R."/>
            <person name="Gazzinelli R.T."/>
            <person name="Neves Rde O."/>
            <person name="Silva R."/>
            <person name="Astolfi-Filho S."/>
            <person name="Maciel T.E."/>
            <person name="Urmenyi T.P."/>
            <person name="Tadei W.P."/>
            <person name="Camargo E.P."/>
            <person name="de Vasconcelos A.T."/>
        </authorList>
    </citation>
    <scope>NUCLEOTIDE SEQUENCE</scope>
</reference>
<evidence type="ECO:0000256" key="1">
    <source>
        <dbReference type="ARBA" id="ARBA00004496"/>
    </source>
</evidence>
<dbReference type="eggNOG" id="KOG0357">
    <property type="taxonomic scope" value="Eukaryota"/>
</dbReference>
<proteinExistence type="inferred from homology"/>
<dbReference type="CDD" id="cd03339">
    <property type="entry name" value="TCP1_epsilon"/>
    <property type="match status" value="1"/>
</dbReference>
<dbReference type="FunCoup" id="W5J3N6">
    <property type="interactions" value="1859"/>
</dbReference>
<evidence type="ECO:0000256" key="9">
    <source>
        <dbReference type="RuleBase" id="RU004187"/>
    </source>
</evidence>
<evidence type="ECO:0000256" key="6">
    <source>
        <dbReference type="ARBA" id="ARBA00023186"/>
    </source>
</evidence>
<dbReference type="OMA" id="SHPQMPH"/>
<dbReference type="VEuPathDB" id="VectorBase:ADAC009433"/>
<keyword evidence="4 9" id="KW-0547">Nucleotide-binding</keyword>
<dbReference type="NCBIfam" id="NF041082">
    <property type="entry name" value="thermosome_alpha"/>
    <property type="match status" value="1"/>
</dbReference>
<sequence length="541" mass="59076">MMSLPGTFACDEYGRPFIVLRDQENQKRLTGNEAIKSHILAAKQIASTIRTSLGPKGLDKMMVSGDGEVTVTNDGATIMKLMDVDHEIGKLMVQLSQSQDDEIGDGTTGVVVLAGALLEQAESLLDRGIHPIRIADGFELAAQCAIKHLDSIAEPFPIALDNKEPLVRVAMTTLGSKIVNKCHRQMAEIAVDAVLTVADLEKKDVNFELIKLECKVGGRMEDTCLVKGVVVDKTMSHSQMPTTLKDVKLAILTCPFEPPKPKTKHKLDVTSADDYRKLREYEQEKFLQMVQQVKDAGATLAICQWGFDDEANHLLLQQKLPAVRWVGGPEIELIAIATGGRIVPRFEELSADKLGTAGLVRELSFGTTKDKMLVIEECKNTRAVTILIRGGNQMLTAEAKRSIHDALCVVRSLIRDSRIVYGGGAAETSCSLAVAREADQLSTLEQYAFRAFSVALESVPLALAENSGLPPIETLSEVKARQVAENSSTFGVDCMLTGNADMKDHHVIESLHSKKQQIILATQLVKMILKIDDVRTPADNN</sequence>
<organism evidence="10">
    <name type="scientific">Anopheles darlingi</name>
    <name type="common">Mosquito</name>
    <dbReference type="NCBI Taxonomy" id="43151"/>
    <lineage>
        <taxon>Eukaryota</taxon>
        <taxon>Metazoa</taxon>
        <taxon>Ecdysozoa</taxon>
        <taxon>Arthropoda</taxon>
        <taxon>Hexapoda</taxon>
        <taxon>Insecta</taxon>
        <taxon>Pterygota</taxon>
        <taxon>Neoptera</taxon>
        <taxon>Endopterygota</taxon>
        <taxon>Diptera</taxon>
        <taxon>Nematocera</taxon>
        <taxon>Culicoidea</taxon>
        <taxon>Culicidae</taxon>
        <taxon>Anophelinae</taxon>
        <taxon>Anopheles</taxon>
    </lineage>
</organism>
<dbReference type="Proteomes" id="UP000000673">
    <property type="component" value="Unassembled WGS sequence"/>
</dbReference>
<dbReference type="InterPro" id="IPR027413">
    <property type="entry name" value="GROEL-like_equatorial_sf"/>
</dbReference>
<evidence type="ECO:0000256" key="2">
    <source>
        <dbReference type="ARBA" id="ARBA00008020"/>
    </source>
</evidence>
<dbReference type="GO" id="GO:0005524">
    <property type="term" value="F:ATP binding"/>
    <property type="evidence" value="ECO:0007669"/>
    <property type="project" value="UniProtKB-KW"/>
</dbReference>
<keyword evidence="3" id="KW-0963">Cytoplasm</keyword>
<evidence type="ECO:0000313" key="10">
    <source>
        <dbReference type="EMBL" id="ETN58977.1"/>
    </source>
</evidence>
<dbReference type="NCBIfam" id="TIGR02343">
    <property type="entry name" value="chap_CCT_epsi"/>
    <property type="match status" value="1"/>
</dbReference>
<dbReference type="FunFam" id="1.10.560.10:FF:000053">
    <property type="entry name" value="T-complex protein 1 subunit delta"/>
    <property type="match status" value="1"/>
</dbReference>
<dbReference type="InterPro" id="IPR002423">
    <property type="entry name" value="Cpn60/GroEL/TCP-1"/>
</dbReference>
<dbReference type="InterPro" id="IPR053374">
    <property type="entry name" value="TCP-1_chaperonin"/>
</dbReference>
<dbReference type="InterPro" id="IPR017998">
    <property type="entry name" value="Chaperone_TCP-1"/>
</dbReference>
<dbReference type="GO" id="GO:0005832">
    <property type="term" value="C:chaperonin-containing T-complex"/>
    <property type="evidence" value="ECO:0007669"/>
    <property type="project" value="UniProtKB-ARBA"/>
</dbReference>
<dbReference type="PROSITE" id="PS00995">
    <property type="entry name" value="TCP1_3"/>
    <property type="match status" value="1"/>
</dbReference>
<evidence type="ECO:0000256" key="8">
    <source>
        <dbReference type="ARBA" id="ARBA00033325"/>
    </source>
</evidence>
<dbReference type="FunFam" id="3.50.7.10:FF:000003">
    <property type="entry name" value="T-complex protein 1 subunit epsilon"/>
    <property type="match status" value="1"/>
</dbReference>
<dbReference type="Gene3D" id="1.10.560.10">
    <property type="entry name" value="GroEL-like equatorial domain"/>
    <property type="match status" value="1"/>
</dbReference>
<dbReference type="HOGENOM" id="CLU_008891_7_2_1"/>
<dbReference type="VEuPathDB" id="VectorBase:ADAR2_011008"/>
<dbReference type="InterPro" id="IPR054827">
    <property type="entry name" value="thermosome_alpha"/>
</dbReference>